<feature type="binding site" evidence="4">
    <location>
        <position position="170"/>
    </location>
    <ligand>
        <name>molybdate</name>
        <dbReference type="ChEBI" id="CHEBI:36264"/>
    </ligand>
</feature>
<evidence type="ECO:0000256" key="3">
    <source>
        <dbReference type="ARBA" id="ARBA00022729"/>
    </source>
</evidence>
<feature type="binding site" evidence="4">
    <location>
        <position position="188"/>
    </location>
    <ligand>
        <name>molybdate</name>
        <dbReference type="ChEBI" id="CHEBI:36264"/>
    </ligand>
</feature>
<gene>
    <name evidence="6" type="ORF">B0I31_102265</name>
</gene>
<dbReference type="PANTHER" id="PTHR30632">
    <property type="entry name" value="MOLYBDATE-BINDING PERIPLASMIC PROTEIN"/>
    <property type="match status" value="1"/>
</dbReference>
<feature type="chain" id="PRO_5015178745" evidence="5">
    <location>
        <begin position="24"/>
        <end position="252"/>
    </location>
</feature>
<feature type="binding site" evidence="4">
    <location>
        <position position="39"/>
    </location>
    <ligand>
        <name>molybdate</name>
        <dbReference type="ChEBI" id="CHEBI:36264"/>
    </ligand>
</feature>
<dbReference type="RefSeq" id="WP_106614254.1">
    <property type="nucleotide sequence ID" value="NZ_PYAX01000002.1"/>
</dbReference>
<reference evidence="6 7" key="1">
    <citation type="submission" date="2018-03" db="EMBL/GenBank/DDBJ databases">
        <title>Genomic Encyclopedia of Type Strains, Phase III (KMG-III): the genomes of soil and plant-associated and newly described type strains.</title>
        <authorList>
            <person name="Whitman W."/>
        </authorList>
    </citation>
    <scope>NUCLEOTIDE SEQUENCE [LARGE SCALE GENOMIC DNA]</scope>
    <source>
        <strain evidence="6 7">CGMCC 4.7097</strain>
    </source>
</reference>
<keyword evidence="2 4" id="KW-0479">Metal-binding</keyword>
<dbReference type="GO" id="GO:0030973">
    <property type="term" value="F:molybdate ion binding"/>
    <property type="evidence" value="ECO:0007669"/>
    <property type="project" value="TreeGrafter"/>
</dbReference>
<evidence type="ECO:0000313" key="7">
    <source>
        <dbReference type="Proteomes" id="UP000241118"/>
    </source>
</evidence>
<proteinExistence type="inferred from homology"/>
<dbReference type="NCBIfam" id="TIGR01256">
    <property type="entry name" value="modA"/>
    <property type="match status" value="1"/>
</dbReference>
<evidence type="ECO:0000256" key="4">
    <source>
        <dbReference type="PIRSR" id="PIRSR004846-1"/>
    </source>
</evidence>
<dbReference type="OrthoDB" id="9785015at2"/>
<dbReference type="EMBL" id="PYAX01000002">
    <property type="protein sequence ID" value="PSL57287.1"/>
    <property type="molecule type" value="Genomic_DNA"/>
</dbReference>
<dbReference type="GO" id="GO:0015689">
    <property type="term" value="P:molybdate ion transport"/>
    <property type="evidence" value="ECO:0007669"/>
    <property type="project" value="InterPro"/>
</dbReference>
<dbReference type="SUPFAM" id="SSF53850">
    <property type="entry name" value="Periplasmic binding protein-like II"/>
    <property type="match status" value="1"/>
</dbReference>
<comment type="caution">
    <text evidence="6">The sequence shown here is derived from an EMBL/GenBank/DDBJ whole genome shotgun (WGS) entry which is preliminary data.</text>
</comment>
<comment type="similarity">
    <text evidence="1">Belongs to the bacterial solute-binding protein ModA family.</text>
</comment>
<dbReference type="PIRSF" id="PIRSF004846">
    <property type="entry name" value="ModA"/>
    <property type="match status" value="1"/>
</dbReference>
<dbReference type="Proteomes" id="UP000241118">
    <property type="component" value="Unassembled WGS sequence"/>
</dbReference>
<keyword evidence="3 5" id="KW-0732">Signal</keyword>
<protein>
    <submittedName>
        <fullName evidence="6">Molybdate transport system substrate-binding protein</fullName>
    </submittedName>
</protein>
<feature type="signal peptide" evidence="5">
    <location>
        <begin position="1"/>
        <end position="23"/>
    </location>
</feature>
<dbReference type="Gene3D" id="3.40.190.10">
    <property type="entry name" value="Periplasmic binding protein-like II"/>
    <property type="match status" value="2"/>
</dbReference>
<keyword evidence="4" id="KW-0500">Molybdenum</keyword>
<dbReference type="Pfam" id="PF13531">
    <property type="entry name" value="SBP_bac_11"/>
    <property type="match status" value="1"/>
</dbReference>
<dbReference type="InterPro" id="IPR005950">
    <property type="entry name" value="ModA"/>
</dbReference>
<dbReference type="GO" id="GO:0046872">
    <property type="term" value="F:metal ion binding"/>
    <property type="evidence" value="ECO:0007669"/>
    <property type="project" value="UniProtKB-KW"/>
</dbReference>
<evidence type="ECO:0000256" key="5">
    <source>
        <dbReference type="SAM" id="SignalP"/>
    </source>
</evidence>
<sequence length="252" mass="25173">MRAWALAALLVVAGCGAAESGGAADTTGDGRVTVFAAASLTEVFTRLGEDFEAAHPGVEVVFNFGGSSALAQQIGQGAPADVFASASPATMAQVVDAGGTAAEPVAFARNRLEIAVPAGNPAGITGLADFADADAKIALCAGQVPCGAAAKRAFDAAGVTPRPDTLEQDVKAVLTKVRLGEVDAALVYRTDVRSAGGEVEGIGFPEADLAVNDYPIAPLAKAGNAAGARAFVEYVRSDRGQAVLAEAGFEAP</sequence>
<evidence type="ECO:0000256" key="2">
    <source>
        <dbReference type="ARBA" id="ARBA00022723"/>
    </source>
</evidence>
<dbReference type="InterPro" id="IPR050682">
    <property type="entry name" value="ModA/WtpA"/>
</dbReference>
<feature type="binding site" evidence="4">
    <location>
        <position position="67"/>
    </location>
    <ligand>
        <name>molybdate</name>
        <dbReference type="ChEBI" id="CHEBI:36264"/>
    </ligand>
</feature>
<dbReference type="AlphaFoldDB" id="A0A2P8IFQ3"/>
<evidence type="ECO:0000313" key="6">
    <source>
        <dbReference type="EMBL" id="PSL57287.1"/>
    </source>
</evidence>
<keyword evidence="7" id="KW-1185">Reference proteome</keyword>
<evidence type="ECO:0000256" key="1">
    <source>
        <dbReference type="ARBA" id="ARBA00009175"/>
    </source>
</evidence>
<dbReference type="PANTHER" id="PTHR30632:SF0">
    <property type="entry name" value="SULFATE-BINDING PROTEIN"/>
    <property type="match status" value="1"/>
</dbReference>
<dbReference type="PROSITE" id="PS51257">
    <property type="entry name" value="PROKAR_LIPOPROTEIN"/>
    <property type="match status" value="1"/>
</dbReference>
<organism evidence="6 7">
    <name type="scientific">Saccharothrix carnea</name>
    <dbReference type="NCBI Taxonomy" id="1280637"/>
    <lineage>
        <taxon>Bacteria</taxon>
        <taxon>Bacillati</taxon>
        <taxon>Actinomycetota</taxon>
        <taxon>Actinomycetes</taxon>
        <taxon>Pseudonocardiales</taxon>
        <taxon>Pseudonocardiaceae</taxon>
        <taxon>Saccharothrix</taxon>
    </lineage>
</organism>
<accession>A0A2P8IFQ3</accession>
<name>A0A2P8IFQ3_SACCR</name>